<dbReference type="OrthoDB" id="5570694at2"/>
<keyword evidence="1" id="KW-1133">Transmembrane helix</keyword>
<accession>A0A1R4HIB9</accession>
<dbReference type="AlphaFoldDB" id="A0A1R4HIB9"/>
<sequence length="59" mass="6694">MFKKILDGLINQPLLTSLFLTDFVVLLLHRPPFLFSLVMLGALVAMAMYLGQKLNLFKV</sequence>
<gene>
    <name evidence="2" type="ORF">CRENPOLYSF2_810004</name>
</gene>
<dbReference type="EMBL" id="FUKJ01000448">
    <property type="protein sequence ID" value="SJM95982.1"/>
    <property type="molecule type" value="Genomic_DNA"/>
</dbReference>
<reference evidence="3" key="1">
    <citation type="submission" date="2017-02" db="EMBL/GenBank/DDBJ databases">
        <authorList>
            <person name="Daims H."/>
        </authorList>
    </citation>
    <scope>NUCLEOTIDE SEQUENCE [LARGE SCALE GENOMIC DNA]</scope>
</reference>
<dbReference type="Proteomes" id="UP000195442">
    <property type="component" value="Unassembled WGS sequence"/>
</dbReference>
<feature type="transmembrane region" description="Helical" evidence="1">
    <location>
        <begin position="9"/>
        <end position="27"/>
    </location>
</feature>
<feature type="transmembrane region" description="Helical" evidence="1">
    <location>
        <begin position="33"/>
        <end position="51"/>
    </location>
</feature>
<evidence type="ECO:0000256" key="1">
    <source>
        <dbReference type="SAM" id="Phobius"/>
    </source>
</evidence>
<protein>
    <submittedName>
        <fullName evidence="2">Uncharacterized protein</fullName>
    </submittedName>
</protein>
<proteinExistence type="predicted"/>
<organism evidence="2 3">
    <name type="scientific">Crenothrix polyspora</name>
    <dbReference type="NCBI Taxonomy" id="360316"/>
    <lineage>
        <taxon>Bacteria</taxon>
        <taxon>Pseudomonadati</taxon>
        <taxon>Pseudomonadota</taxon>
        <taxon>Gammaproteobacteria</taxon>
        <taxon>Methylococcales</taxon>
        <taxon>Crenotrichaceae</taxon>
        <taxon>Crenothrix</taxon>
    </lineage>
</organism>
<name>A0A1R4HIB9_9GAMM</name>
<evidence type="ECO:0000313" key="3">
    <source>
        <dbReference type="Proteomes" id="UP000195442"/>
    </source>
</evidence>
<dbReference type="RefSeq" id="WP_087148480.1">
    <property type="nucleotide sequence ID" value="NZ_FUKJ01000448.1"/>
</dbReference>
<keyword evidence="1" id="KW-0472">Membrane</keyword>
<keyword evidence="1" id="KW-0812">Transmembrane</keyword>
<keyword evidence="3" id="KW-1185">Reference proteome</keyword>
<evidence type="ECO:0000313" key="2">
    <source>
        <dbReference type="EMBL" id="SJM95982.1"/>
    </source>
</evidence>